<sequence>MSPTTLRVMSWADIDWGNAPSWAAFAAASIAATFAARAYRREERRDRLKTTLEIREQASKVGAWVEKNQGSDLVVRIMNTSDLPVTQARLRVHVTWEPCSAYRFHTVRHDGVRVGSGYEDFELGTLSPKHDQMFPVSLEAELALATARSATLELQFDDAQGVSWTRDNGRLESVKLGLQPEWLAEVLRWQVEKEPGPVSQFVRDYQRWVPYWFREVRRWMPDAVRGNRRPFPQMPRRQRSEPPRMLSLRERRIPDKRVDLTKPPLEPGDQGRPQEHE</sequence>
<reference evidence="3" key="1">
    <citation type="journal article" date="2008" name="PLoS ONE">
        <title>Survival in nuclear waste, extreme resistance, and potential applications gleaned from the genome sequence of Kineococcus radiotolerans SRS30216.</title>
        <authorList>
            <person name="Bagwell C.E."/>
            <person name="Bhat S."/>
            <person name="Hawkins G.M."/>
            <person name="Smith B.W."/>
            <person name="Biswas T."/>
            <person name="Hoover T.R."/>
            <person name="Saunders E."/>
            <person name="Han C.S."/>
            <person name="Tsodikov O.V."/>
            <person name="Shimkets L.J."/>
        </authorList>
    </citation>
    <scope>NUCLEOTIDE SEQUENCE [LARGE SCALE GENOMIC DNA]</scope>
    <source>
        <strain evidence="3">ATCC BAA-149 / DSM 14245 / SRS30216</strain>
    </source>
</reference>
<organism evidence="2 3">
    <name type="scientific">Kineococcus radiotolerans (strain ATCC BAA-149 / DSM 14245 / SRS30216)</name>
    <dbReference type="NCBI Taxonomy" id="266940"/>
    <lineage>
        <taxon>Bacteria</taxon>
        <taxon>Bacillati</taxon>
        <taxon>Actinomycetota</taxon>
        <taxon>Actinomycetes</taxon>
        <taxon>Kineosporiales</taxon>
        <taxon>Kineosporiaceae</taxon>
        <taxon>Kineococcus</taxon>
    </lineage>
</organism>
<keyword evidence="2" id="KW-0614">Plasmid</keyword>
<geneLocation type="plasmid" evidence="2 3">
    <name>pKRAD01</name>
</geneLocation>
<dbReference type="AlphaFoldDB" id="A6WH67"/>
<evidence type="ECO:0000313" key="3">
    <source>
        <dbReference type="Proteomes" id="UP000001116"/>
    </source>
</evidence>
<accession>A6WH67</accession>
<name>A6WH67_KINRD</name>
<feature type="region of interest" description="Disordered" evidence="1">
    <location>
        <begin position="225"/>
        <end position="277"/>
    </location>
</feature>
<feature type="compositionally biased region" description="Basic and acidic residues" evidence="1">
    <location>
        <begin position="238"/>
        <end position="260"/>
    </location>
</feature>
<evidence type="ECO:0000256" key="1">
    <source>
        <dbReference type="SAM" id="MobiDB-lite"/>
    </source>
</evidence>
<dbReference type="Proteomes" id="UP000001116">
    <property type="component" value="Plasmid pKRAD01"/>
</dbReference>
<evidence type="ECO:0000313" key="2">
    <source>
        <dbReference type="EMBL" id="ABS06156.1"/>
    </source>
</evidence>
<proteinExistence type="predicted"/>
<protein>
    <submittedName>
        <fullName evidence="2">Uncharacterized protein</fullName>
    </submittedName>
</protein>
<keyword evidence="3" id="KW-1185">Reference proteome</keyword>
<dbReference type="HOGENOM" id="CLU_1003919_0_0_11"/>
<dbReference type="EMBL" id="CP000751">
    <property type="protein sequence ID" value="ABS06156.1"/>
    <property type="molecule type" value="Genomic_DNA"/>
</dbReference>
<dbReference type="KEGG" id="kra:Krad_4698"/>
<gene>
    <name evidence="2" type="ordered locus">Krad_4698</name>
</gene>